<dbReference type="EMBL" id="CP137640">
    <property type="protein sequence ID" value="WVX80208.1"/>
    <property type="molecule type" value="Genomic_DNA"/>
</dbReference>
<dbReference type="SMART" id="SM00842">
    <property type="entry name" value="FtsA"/>
    <property type="match status" value="1"/>
</dbReference>
<dbReference type="InterPro" id="IPR003494">
    <property type="entry name" value="SHS2_FtsA"/>
</dbReference>
<organism evidence="2 3">
    <name type="scientific">Niallia oryzisoli</name>
    <dbReference type="NCBI Taxonomy" id="1737571"/>
    <lineage>
        <taxon>Bacteria</taxon>
        <taxon>Bacillati</taxon>
        <taxon>Bacillota</taxon>
        <taxon>Bacilli</taxon>
        <taxon>Bacillales</taxon>
        <taxon>Bacillaceae</taxon>
        <taxon>Niallia</taxon>
    </lineage>
</organism>
<protein>
    <submittedName>
        <fullName evidence="2">Cell division protein FtsA</fullName>
    </submittedName>
</protein>
<keyword evidence="2" id="KW-0131">Cell cycle</keyword>
<gene>
    <name evidence="2" type="ORF">R4Z09_23435</name>
</gene>
<sequence length="720" mass="79567">MEEQKKLFALDIGTRSVVGIILEEVNQQSYQVIDILMIEHSERAMLDGQIHDVVAVANIIADIKEKLEKTHGPLKKVNVAAAGRALKTERATVTVNIAGKPMIQKEDILHLELSAVQQAQAVVAENQQNHENHHYYYCVGYSVLNYKLDHEEIGNLIDQQGNEASVEIIATFLPRVVVESLIAALHRADLEMEALTLEPIAAINVLIPPSIRRLNVALVDIGAGTSDIAITDMGTVIAYGMVPIAGDEVTEEISDQYLLDFPVAEQVKRVLLTEPSLTITDILGFKTEVFREEVIANITPVIDHLAKSISDEILRLNNNKAPKAIMLVGGGSLTPNITQALAQNMNLPENRVAIRDLNAIPSVSIAGHIDKGPELVTPIGIAITAQKSPVHYRTVYVNEQPVRLFEVNKLTTGDCLLASGIKLNKLYGKPGMAMIISLNGQNITIPGGHGEAPLLYKNGASSSLDDPIKNGDQLEVIPGKDGEQPVVYIKDLLDGIPQKTVTINGTAYTVYAQVTCNGLPADTEKQISDRDHIECRLPETIEQLLTSLNLQTELDKLRPFHINLNGKETFIPPFSGKLFRNGLEVKLGSTYEHLDAIIIENKKQPKVRELAEVKQILLSQSIPVSYNGKPLTMTKRLTEFKRNQVVLSENDLILDGDHIVYEQRKMEPFIFQDLFHHVQINLPQKATGRFTLLRNNQQTTFFGKIEPGDDLSIVWPVTKT</sequence>
<dbReference type="SUPFAM" id="SSF53067">
    <property type="entry name" value="Actin-like ATPase domain"/>
    <property type="match status" value="2"/>
</dbReference>
<reference evidence="2 3" key="1">
    <citation type="submission" date="2023-10" db="EMBL/GenBank/DDBJ databases">
        <title>Niallia locisalis sp.nov. isolated from a salt pond sample.</title>
        <authorList>
            <person name="Li X.-J."/>
            <person name="Dong L."/>
        </authorList>
    </citation>
    <scope>NUCLEOTIDE SEQUENCE [LARGE SCALE GENOMIC DNA]</scope>
    <source>
        <strain evidence="2 3">DSM 29761</strain>
    </source>
</reference>
<dbReference type="GO" id="GO:0051301">
    <property type="term" value="P:cell division"/>
    <property type="evidence" value="ECO:0007669"/>
    <property type="project" value="UniProtKB-KW"/>
</dbReference>
<dbReference type="Pfam" id="PF14450">
    <property type="entry name" value="FtsA"/>
    <property type="match status" value="1"/>
</dbReference>
<dbReference type="PANTHER" id="PTHR32432:SF3">
    <property type="entry name" value="ETHANOLAMINE UTILIZATION PROTEIN EUTJ"/>
    <property type="match status" value="1"/>
</dbReference>
<evidence type="ECO:0000313" key="2">
    <source>
        <dbReference type="EMBL" id="WVX80208.1"/>
    </source>
</evidence>
<evidence type="ECO:0000313" key="3">
    <source>
        <dbReference type="Proteomes" id="UP001357223"/>
    </source>
</evidence>
<accession>A0ABZ2CEE7</accession>
<proteinExistence type="predicted"/>
<dbReference type="InterPro" id="IPR050696">
    <property type="entry name" value="FtsA/MreB"/>
</dbReference>
<name>A0ABZ2CEE7_9BACI</name>
<dbReference type="Gene3D" id="3.30.1490.300">
    <property type="match status" value="1"/>
</dbReference>
<dbReference type="Gene3D" id="3.30.420.40">
    <property type="match status" value="2"/>
</dbReference>
<dbReference type="InterPro" id="IPR043129">
    <property type="entry name" value="ATPase_NBD"/>
</dbReference>
<dbReference type="CDD" id="cd24004">
    <property type="entry name" value="ASKHA_NBD_PilM-like"/>
    <property type="match status" value="1"/>
</dbReference>
<feature type="domain" description="SHS2" evidence="1">
    <location>
        <begin position="7"/>
        <end position="206"/>
    </location>
</feature>
<dbReference type="Proteomes" id="UP001357223">
    <property type="component" value="Chromosome"/>
</dbReference>
<evidence type="ECO:0000259" key="1">
    <source>
        <dbReference type="SMART" id="SM00842"/>
    </source>
</evidence>
<dbReference type="PANTHER" id="PTHR32432">
    <property type="entry name" value="CELL DIVISION PROTEIN FTSA-RELATED"/>
    <property type="match status" value="1"/>
</dbReference>
<keyword evidence="2" id="KW-0132">Cell division</keyword>
<dbReference type="RefSeq" id="WP_338449137.1">
    <property type="nucleotide sequence ID" value="NZ_CP137640.1"/>
</dbReference>
<keyword evidence="3" id="KW-1185">Reference proteome</keyword>